<feature type="transmembrane region" description="Helical" evidence="1">
    <location>
        <begin position="428"/>
        <end position="446"/>
    </location>
</feature>
<feature type="domain" description="Acyltransferase 3" evidence="2">
    <location>
        <begin position="34"/>
        <end position="442"/>
    </location>
</feature>
<dbReference type="EMBL" id="CAJNNW010027215">
    <property type="protein sequence ID" value="CAE8690213.1"/>
    <property type="molecule type" value="Genomic_DNA"/>
</dbReference>
<feature type="transmembrane region" description="Helical" evidence="1">
    <location>
        <begin position="293"/>
        <end position="318"/>
    </location>
</feature>
<dbReference type="InterPro" id="IPR002656">
    <property type="entry name" value="Acyl_transf_3_dom"/>
</dbReference>
<evidence type="ECO:0000313" key="3">
    <source>
        <dbReference type="EMBL" id="CAE8690213.1"/>
    </source>
</evidence>
<feature type="transmembrane region" description="Helical" evidence="1">
    <location>
        <begin position="115"/>
        <end position="135"/>
    </location>
</feature>
<keyword evidence="1" id="KW-0472">Membrane</keyword>
<organism evidence="3 4">
    <name type="scientific">Polarella glacialis</name>
    <name type="common">Dinoflagellate</name>
    <dbReference type="NCBI Taxonomy" id="89957"/>
    <lineage>
        <taxon>Eukaryota</taxon>
        <taxon>Sar</taxon>
        <taxon>Alveolata</taxon>
        <taxon>Dinophyceae</taxon>
        <taxon>Suessiales</taxon>
        <taxon>Suessiaceae</taxon>
        <taxon>Polarella</taxon>
    </lineage>
</organism>
<evidence type="ECO:0000313" key="4">
    <source>
        <dbReference type="Proteomes" id="UP000626109"/>
    </source>
</evidence>
<dbReference type="Pfam" id="PF01757">
    <property type="entry name" value="Acyl_transf_3"/>
    <property type="match status" value="1"/>
</dbReference>
<reference evidence="3" key="1">
    <citation type="submission" date="2021-02" db="EMBL/GenBank/DDBJ databases">
        <authorList>
            <person name="Dougan E. K."/>
            <person name="Rhodes N."/>
            <person name="Thang M."/>
            <person name="Chan C."/>
        </authorList>
    </citation>
    <scope>NUCLEOTIDE SEQUENCE</scope>
</reference>
<sequence>PVCNTDQPLLSTMLLPSGPGAAEDEAPISKKRLNELDWFRALMVICVVYAHVSRSGVEGGVDGSVLVDNRVFTEQDPAPFATRWLSEMRQLCLPLLFFVSGAACACSFKLRPRGFSKLAVVTALGMALNATLWMLGPQNPACDPGTWQTNPSCKGVLLNFTICPWSGDIFPTVFQMWYTLMLMLLMLINWPLCAFLKGGSCGLASLFVQWCATCGIAVAFMFGAGEEIPGKALLVGLVLLYEALFLAAAVCTSAAWRPSCIPLRVVHYSLGLLALLQFAATPIVPQIDSMSLAFVLYIFLGFNKFFQLGFVLTLARLPGSDEASPVVSKYWPLVVVLRVVTVPSTNWSIAGNLTYPYFPRMLDRVNYVLGAIVLMFVFDRAGRYISCEPLPTVLATTTLLLYLLHPVLMAFILSIFSNGSWFREANQVWLGSLVLCLALVWSAGAIKQVVSRRRSKKEQEASSSEDEDSET</sequence>
<accession>A0A813K1S6</accession>
<feature type="non-terminal residue" evidence="3">
    <location>
        <position position="1"/>
    </location>
</feature>
<feature type="transmembrane region" description="Helical" evidence="1">
    <location>
        <begin position="390"/>
        <end position="416"/>
    </location>
</feature>
<feature type="transmembrane region" description="Helical" evidence="1">
    <location>
        <begin position="176"/>
        <end position="196"/>
    </location>
</feature>
<keyword evidence="1" id="KW-1133">Transmembrane helix</keyword>
<feature type="transmembrane region" description="Helical" evidence="1">
    <location>
        <begin position="234"/>
        <end position="256"/>
    </location>
</feature>
<evidence type="ECO:0000259" key="2">
    <source>
        <dbReference type="Pfam" id="PF01757"/>
    </source>
</evidence>
<keyword evidence="1" id="KW-0812">Transmembrane</keyword>
<dbReference type="AlphaFoldDB" id="A0A813K1S6"/>
<protein>
    <recommendedName>
        <fullName evidence="2">Acyltransferase 3 domain-containing protein</fullName>
    </recommendedName>
</protein>
<evidence type="ECO:0000256" key="1">
    <source>
        <dbReference type="SAM" id="Phobius"/>
    </source>
</evidence>
<feature type="transmembrane region" description="Helical" evidence="1">
    <location>
        <begin position="268"/>
        <end position="287"/>
    </location>
</feature>
<dbReference type="Proteomes" id="UP000626109">
    <property type="component" value="Unassembled WGS sequence"/>
</dbReference>
<proteinExistence type="predicted"/>
<name>A0A813K1S6_POLGL</name>
<gene>
    <name evidence="3" type="ORF">PGLA2088_LOCUS26843</name>
</gene>
<feature type="transmembrane region" description="Helical" evidence="1">
    <location>
        <begin position="330"/>
        <end position="349"/>
    </location>
</feature>
<feature type="transmembrane region" description="Helical" evidence="1">
    <location>
        <begin position="361"/>
        <end position="378"/>
    </location>
</feature>
<dbReference type="GO" id="GO:0016747">
    <property type="term" value="F:acyltransferase activity, transferring groups other than amino-acyl groups"/>
    <property type="evidence" value="ECO:0007669"/>
    <property type="project" value="InterPro"/>
</dbReference>
<feature type="transmembrane region" description="Helical" evidence="1">
    <location>
        <begin position="203"/>
        <end position="222"/>
    </location>
</feature>
<comment type="caution">
    <text evidence="3">The sequence shown here is derived from an EMBL/GenBank/DDBJ whole genome shotgun (WGS) entry which is preliminary data.</text>
</comment>